<dbReference type="AlphaFoldDB" id="A0A1F5YY80"/>
<comment type="caution">
    <text evidence="1">The sequence shown here is derived from an EMBL/GenBank/DDBJ whole genome shotgun (WGS) entry which is preliminary data.</text>
</comment>
<sequence>MMQNNNITKKNFKQRLTAFVNPILVKRAKVRGTLEGLTLSEVVEKALEAYVPEIESVSDRHIQIKFATAHTSNTLVTGIGAKAKRNVAKHTKALVVPR</sequence>
<protein>
    <submittedName>
        <fullName evidence="1">Uncharacterized protein</fullName>
    </submittedName>
</protein>
<dbReference type="EMBL" id="MFJD01000001">
    <property type="protein sequence ID" value="OGG04852.1"/>
    <property type="molecule type" value="Genomic_DNA"/>
</dbReference>
<proteinExistence type="predicted"/>
<organism evidence="1 2">
    <name type="scientific">Candidatus Gottesmanbacteria bacterium RBG_16_52_11</name>
    <dbReference type="NCBI Taxonomy" id="1798374"/>
    <lineage>
        <taxon>Bacteria</taxon>
        <taxon>Candidatus Gottesmaniibacteriota</taxon>
    </lineage>
</organism>
<dbReference type="Proteomes" id="UP000178448">
    <property type="component" value="Unassembled WGS sequence"/>
</dbReference>
<reference evidence="1 2" key="1">
    <citation type="journal article" date="2016" name="Nat. Commun.">
        <title>Thousands of microbial genomes shed light on interconnected biogeochemical processes in an aquifer system.</title>
        <authorList>
            <person name="Anantharaman K."/>
            <person name="Brown C.T."/>
            <person name="Hug L.A."/>
            <person name="Sharon I."/>
            <person name="Castelle C.J."/>
            <person name="Probst A.J."/>
            <person name="Thomas B.C."/>
            <person name="Singh A."/>
            <person name="Wilkins M.J."/>
            <person name="Karaoz U."/>
            <person name="Brodie E.L."/>
            <person name="Williams K.H."/>
            <person name="Hubbard S.S."/>
            <person name="Banfield J.F."/>
        </authorList>
    </citation>
    <scope>NUCLEOTIDE SEQUENCE [LARGE SCALE GENOMIC DNA]</scope>
</reference>
<accession>A0A1F5YY80</accession>
<evidence type="ECO:0000313" key="2">
    <source>
        <dbReference type="Proteomes" id="UP000178448"/>
    </source>
</evidence>
<gene>
    <name evidence="1" type="ORF">A2Z33_06120</name>
</gene>
<name>A0A1F5YY80_9BACT</name>
<evidence type="ECO:0000313" key="1">
    <source>
        <dbReference type="EMBL" id="OGG04852.1"/>
    </source>
</evidence>